<gene>
    <name evidence="6" type="ORF">H5P30_12785</name>
</gene>
<dbReference type="Gene3D" id="3.50.30.40">
    <property type="entry name" value="Ribonuclease E inhibitor RraA/RraA-like"/>
    <property type="match status" value="1"/>
</dbReference>
<comment type="cofactor">
    <cofactor evidence="5">
        <name>Mg(2+)</name>
        <dbReference type="ChEBI" id="CHEBI:18420"/>
    </cofactor>
</comment>
<proteinExistence type="predicted"/>
<keyword evidence="5" id="KW-0460">Magnesium</keyword>
<evidence type="ECO:0000256" key="1">
    <source>
        <dbReference type="ARBA" id="ARBA00001968"/>
    </source>
</evidence>
<dbReference type="GO" id="GO:0046872">
    <property type="term" value="F:metal ion binding"/>
    <property type="evidence" value="ECO:0007669"/>
    <property type="project" value="UniProtKB-KW"/>
</dbReference>
<evidence type="ECO:0000313" key="6">
    <source>
        <dbReference type="EMBL" id="MBC2602651.1"/>
    </source>
</evidence>
<keyword evidence="7" id="KW-1185">Reference proteome</keyword>
<feature type="binding site" evidence="5">
    <location>
        <position position="139"/>
    </location>
    <ligand>
        <name>substrate</name>
    </ligand>
</feature>
<evidence type="ECO:0000256" key="5">
    <source>
        <dbReference type="PIRSR" id="PIRSR605493-1"/>
    </source>
</evidence>
<dbReference type="CDD" id="cd16841">
    <property type="entry name" value="RraA_family"/>
    <property type="match status" value="1"/>
</dbReference>
<evidence type="ECO:0000256" key="2">
    <source>
        <dbReference type="ARBA" id="ARBA00016549"/>
    </source>
</evidence>
<dbReference type="InterPro" id="IPR036704">
    <property type="entry name" value="RraA/RraA-like_sf"/>
</dbReference>
<evidence type="ECO:0000313" key="7">
    <source>
        <dbReference type="Proteomes" id="UP000525652"/>
    </source>
</evidence>
<dbReference type="InterPro" id="IPR005493">
    <property type="entry name" value="RraA/RraA-like"/>
</dbReference>
<evidence type="ECO:0000256" key="4">
    <source>
        <dbReference type="ARBA" id="ARBA00030169"/>
    </source>
</evidence>
<name>A0A7X1AZ47_9BACT</name>
<dbReference type="Pfam" id="PF03737">
    <property type="entry name" value="RraA-like"/>
    <property type="match status" value="1"/>
</dbReference>
<organism evidence="6 7">
    <name type="scientific">Puniceicoccus vermicola</name>
    <dbReference type="NCBI Taxonomy" id="388746"/>
    <lineage>
        <taxon>Bacteria</taxon>
        <taxon>Pseudomonadati</taxon>
        <taxon>Verrucomicrobiota</taxon>
        <taxon>Opitutia</taxon>
        <taxon>Puniceicoccales</taxon>
        <taxon>Puniceicoccaceae</taxon>
        <taxon>Puniceicoccus</taxon>
    </lineage>
</organism>
<dbReference type="PANTHER" id="PTHR33254">
    <property type="entry name" value="4-HYDROXY-4-METHYL-2-OXOGLUTARATE ALDOLASE 3-RELATED"/>
    <property type="match status" value="1"/>
</dbReference>
<comment type="cofactor">
    <cofactor evidence="1">
        <name>a divalent metal cation</name>
        <dbReference type="ChEBI" id="CHEBI:60240"/>
    </cofactor>
</comment>
<comment type="caution">
    <text evidence="6">The sequence shown here is derived from an EMBL/GenBank/DDBJ whole genome shotgun (WGS) entry which is preliminary data.</text>
</comment>
<dbReference type="EMBL" id="JACHVA010000101">
    <property type="protein sequence ID" value="MBC2602651.1"/>
    <property type="molecule type" value="Genomic_DNA"/>
</dbReference>
<feature type="binding site" evidence="5">
    <location>
        <begin position="117"/>
        <end position="120"/>
    </location>
    <ligand>
        <name>substrate</name>
    </ligand>
</feature>
<dbReference type="RefSeq" id="WP_185693317.1">
    <property type="nucleotide sequence ID" value="NZ_JACHVA010000101.1"/>
</dbReference>
<dbReference type="SUPFAM" id="SSF89562">
    <property type="entry name" value="RraA-like"/>
    <property type="match status" value="1"/>
</dbReference>
<evidence type="ECO:0000256" key="3">
    <source>
        <dbReference type="ARBA" id="ARBA00029596"/>
    </source>
</evidence>
<reference evidence="6 7" key="1">
    <citation type="submission" date="2020-07" db="EMBL/GenBank/DDBJ databases">
        <authorList>
            <person name="Feng X."/>
        </authorList>
    </citation>
    <scope>NUCLEOTIDE SEQUENCE [LARGE SCALE GENOMIC DNA]</scope>
    <source>
        <strain evidence="6 7">JCM14086</strain>
    </source>
</reference>
<keyword evidence="5" id="KW-0479">Metal-binding</keyword>
<protein>
    <recommendedName>
        <fullName evidence="2">Putative 4-hydroxy-4-methyl-2-oxoglutarate aldolase</fullName>
    </recommendedName>
    <alternativeName>
        <fullName evidence="3">Regulator of ribonuclease activity homolog</fullName>
    </alternativeName>
    <alternativeName>
        <fullName evidence="4">RraA-like protein</fullName>
    </alternativeName>
</protein>
<dbReference type="Proteomes" id="UP000525652">
    <property type="component" value="Unassembled WGS sequence"/>
</dbReference>
<dbReference type="PANTHER" id="PTHR33254:SF4">
    <property type="entry name" value="4-HYDROXY-4-METHYL-2-OXOGLUTARATE ALDOLASE 3-RELATED"/>
    <property type="match status" value="1"/>
</dbReference>
<sequence>MSKQMHVDKLKEIRDTVENIELSIPLEELCKRFEKLYTGAVNDVLREMCLPNQGLPTSIMPLRDEMVVCGEAFTVKAVKDPTMGGEMEVRVEMLDELRPGHVVIWNANGDDHASHWGGVMTQASMKRGCRGAIVDGGIRDTKDILSQKFPIWYRYRTSNGALSHTKIVNYQVPIFVGEVIIKPGDILLADIDGALVIPRKIAVAVLERAEQIERNEGEIKEWVAAGLTAEEIHDRGGYF</sequence>
<feature type="binding site" evidence="5">
    <location>
        <position position="140"/>
    </location>
    <ligand>
        <name>Mg(2+)</name>
        <dbReference type="ChEBI" id="CHEBI:18420"/>
    </ligand>
</feature>
<dbReference type="AlphaFoldDB" id="A0A7X1AZ47"/>
<accession>A0A7X1AZ47</accession>